<dbReference type="InterPro" id="IPR006128">
    <property type="entry name" value="Lipoprotein_PsaA-like"/>
</dbReference>
<dbReference type="PRINTS" id="PR00691">
    <property type="entry name" value="ADHESINB"/>
</dbReference>
<comment type="caution">
    <text evidence="7">The sequence shown here is derived from an EMBL/GenBank/DDBJ whole genome shotgun (WGS) entry which is preliminary data.</text>
</comment>
<organism evidence="7 8">
    <name type="scientific">Halalkalibacter nanhaiisediminis</name>
    <dbReference type="NCBI Taxonomy" id="688079"/>
    <lineage>
        <taxon>Bacteria</taxon>
        <taxon>Bacillati</taxon>
        <taxon>Bacillota</taxon>
        <taxon>Bacilli</taxon>
        <taxon>Bacillales</taxon>
        <taxon>Bacillaceae</taxon>
        <taxon>Halalkalibacter</taxon>
    </lineage>
</organism>
<dbReference type="GO" id="GO:0030313">
    <property type="term" value="C:cell envelope"/>
    <property type="evidence" value="ECO:0007669"/>
    <property type="project" value="UniProtKB-SubCell"/>
</dbReference>
<dbReference type="PRINTS" id="PR00690">
    <property type="entry name" value="ADHESNFAMILY"/>
</dbReference>
<keyword evidence="8" id="KW-1185">Reference proteome</keyword>
<dbReference type="AlphaFoldDB" id="A0A562QBF0"/>
<protein>
    <submittedName>
        <fullName evidence="7">Iron/zinc/copper transport system substrate-binding protein</fullName>
    </submittedName>
</protein>
<dbReference type="InterPro" id="IPR006127">
    <property type="entry name" value="ZnuA-like"/>
</dbReference>
<dbReference type="GO" id="GO:0030001">
    <property type="term" value="P:metal ion transport"/>
    <property type="evidence" value="ECO:0007669"/>
    <property type="project" value="InterPro"/>
</dbReference>
<evidence type="ECO:0000256" key="6">
    <source>
        <dbReference type="SAM" id="SignalP"/>
    </source>
</evidence>
<sequence length="301" mass="32801">MSKKFSLFVMVIVTAVMLAACGNQTGGSEEETEKLQVVTSFSILGDIAKNVTGDRADVEYIVPIGEEPHGYEPVPSDFQKVSDSDVFFVNGLGLEGWLERLAENVGDINIVAASDGIVALPIEGREEEDPHAWLDVQNVISYVEKIRDTLSELDPEGADVYAENAAAYIRELGELHTWIETEANAVPKQDKTIVISENAFKYFGEAYGFETIGIWELNSHEEGTPGQISRVVDLVQENELPAVFVETTVNKRFMEAVSRDSGVGIAGEVYTDAVGIEGSGAETYVKIMEHNVNTFVGGLSK</sequence>
<name>A0A562QBF0_9BACI</name>
<dbReference type="EMBL" id="VLKZ01000010">
    <property type="protein sequence ID" value="TWI54043.1"/>
    <property type="molecule type" value="Genomic_DNA"/>
</dbReference>
<dbReference type="PROSITE" id="PS51257">
    <property type="entry name" value="PROKAR_LIPOPROTEIN"/>
    <property type="match status" value="1"/>
</dbReference>
<evidence type="ECO:0000313" key="7">
    <source>
        <dbReference type="EMBL" id="TWI54043.1"/>
    </source>
</evidence>
<evidence type="ECO:0000256" key="3">
    <source>
        <dbReference type="ARBA" id="ARBA00022723"/>
    </source>
</evidence>
<dbReference type="GO" id="GO:0046872">
    <property type="term" value="F:metal ion binding"/>
    <property type="evidence" value="ECO:0007669"/>
    <property type="project" value="UniProtKB-KW"/>
</dbReference>
<evidence type="ECO:0000256" key="4">
    <source>
        <dbReference type="ARBA" id="ARBA00022729"/>
    </source>
</evidence>
<dbReference type="SUPFAM" id="SSF53807">
    <property type="entry name" value="Helical backbone' metal receptor"/>
    <property type="match status" value="1"/>
</dbReference>
<evidence type="ECO:0000256" key="1">
    <source>
        <dbReference type="ARBA" id="ARBA00004196"/>
    </source>
</evidence>
<gene>
    <name evidence="7" type="ORF">IQ10_03144</name>
</gene>
<feature type="signal peptide" evidence="6">
    <location>
        <begin position="1"/>
        <end position="19"/>
    </location>
</feature>
<proteinExistence type="inferred from homology"/>
<feature type="chain" id="PRO_5039214839" evidence="6">
    <location>
        <begin position="20"/>
        <end position="301"/>
    </location>
</feature>
<dbReference type="InterPro" id="IPR006129">
    <property type="entry name" value="AdhesinB"/>
</dbReference>
<dbReference type="InterPro" id="IPR050492">
    <property type="entry name" value="Bact_metal-bind_prot9"/>
</dbReference>
<keyword evidence="3" id="KW-0479">Metal-binding</keyword>
<dbReference type="Proteomes" id="UP000315711">
    <property type="component" value="Unassembled WGS sequence"/>
</dbReference>
<dbReference type="PANTHER" id="PTHR42953">
    <property type="entry name" value="HIGH-AFFINITY ZINC UPTAKE SYSTEM PROTEIN ZNUA-RELATED"/>
    <property type="match status" value="1"/>
</dbReference>
<evidence type="ECO:0000256" key="5">
    <source>
        <dbReference type="RuleBase" id="RU003512"/>
    </source>
</evidence>
<evidence type="ECO:0000256" key="2">
    <source>
        <dbReference type="ARBA" id="ARBA00022448"/>
    </source>
</evidence>
<dbReference type="GO" id="GO:0007155">
    <property type="term" value="P:cell adhesion"/>
    <property type="evidence" value="ECO:0007669"/>
    <property type="project" value="InterPro"/>
</dbReference>
<dbReference type="Pfam" id="PF01297">
    <property type="entry name" value="ZnuA"/>
    <property type="match status" value="1"/>
</dbReference>
<comment type="subcellular location">
    <subcellularLocation>
        <location evidence="1">Cell envelope</location>
    </subcellularLocation>
</comment>
<dbReference type="CDD" id="cd01137">
    <property type="entry name" value="PsaA"/>
    <property type="match status" value="1"/>
</dbReference>
<dbReference type="RefSeq" id="WP_144451366.1">
    <property type="nucleotide sequence ID" value="NZ_VLKZ01000010.1"/>
</dbReference>
<dbReference type="Gene3D" id="3.40.50.1980">
    <property type="entry name" value="Nitrogenase molybdenum iron protein domain"/>
    <property type="match status" value="2"/>
</dbReference>
<accession>A0A562QBF0</accession>
<dbReference type="PANTHER" id="PTHR42953:SF1">
    <property type="entry name" value="METAL-BINDING PROTEIN HI_0362-RELATED"/>
    <property type="match status" value="1"/>
</dbReference>
<keyword evidence="2 5" id="KW-0813">Transport</keyword>
<dbReference type="OrthoDB" id="9793396at2"/>
<evidence type="ECO:0000313" key="8">
    <source>
        <dbReference type="Proteomes" id="UP000315711"/>
    </source>
</evidence>
<reference evidence="7 8" key="1">
    <citation type="journal article" date="2015" name="Stand. Genomic Sci.">
        <title>Genomic Encyclopedia of Bacterial and Archaeal Type Strains, Phase III: the genomes of soil and plant-associated and newly described type strains.</title>
        <authorList>
            <person name="Whitman W.B."/>
            <person name="Woyke T."/>
            <person name="Klenk H.P."/>
            <person name="Zhou Y."/>
            <person name="Lilburn T.G."/>
            <person name="Beck B.J."/>
            <person name="De Vos P."/>
            <person name="Vandamme P."/>
            <person name="Eisen J.A."/>
            <person name="Garrity G."/>
            <person name="Hugenholtz P."/>
            <person name="Kyrpides N.C."/>
        </authorList>
    </citation>
    <scope>NUCLEOTIDE SEQUENCE [LARGE SCALE GENOMIC DNA]</scope>
    <source>
        <strain evidence="7 8">CGMCC 1.10116</strain>
    </source>
</reference>
<comment type="similarity">
    <text evidence="5">Belongs to the bacterial solute-binding protein 9 family.</text>
</comment>
<keyword evidence="4 6" id="KW-0732">Signal</keyword>